<dbReference type="Proteomes" id="UP000034793">
    <property type="component" value="Unassembled WGS sequence"/>
</dbReference>
<accession>A0A0G0SW54</accession>
<sequence>MEDFSNYEKLKENTSSFYLEIRKIFSPALNEEITFSAEGFNHLVFKGSRSEREKSSQILRFKLLPLAVKLIKLSTTHQEFEETIKEFEVKERKKRVRKTKSVKYWGIIAIIDGRKIKVILRKIGDNGNIHFWSVIPDWTTNKYRDTRFFTTMKGNPDED</sequence>
<name>A0A0G0SW54_9BACT</name>
<gene>
    <name evidence="1" type="ORF">UT61_C0021G0028</name>
</gene>
<dbReference type="AlphaFoldDB" id="A0A0G0SW54"/>
<evidence type="ECO:0000313" key="2">
    <source>
        <dbReference type="Proteomes" id="UP000034793"/>
    </source>
</evidence>
<proteinExistence type="predicted"/>
<comment type="caution">
    <text evidence="1">The sequence shown here is derived from an EMBL/GenBank/DDBJ whole genome shotgun (WGS) entry which is preliminary data.</text>
</comment>
<reference evidence="1 2" key="1">
    <citation type="journal article" date="2015" name="Nature">
        <title>rRNA introns, odd ribosomes, and small enigmatic genomes across a large radiation of phyla.</title>
        <authorList>
            <person name="Brown C.T."/>
            <person name="Hug L.A."/>
            <person name="Thomas B.C."/>
            <person name="Sharon I."/>
            <person name="Castelle C.J."/>
            <person name="Singh A."/>
            <person name="Wilkins M.J."/>
            <person name="Williams K.H."/>
            <person name="Banfield J.F."/>
        </authorList>
    </citation>
    <scope>NUCLEOTIDE SEQUENCE [LARGE SCALE GENOMIC DNA]</scope>
</reference>
<organism evidence="1 2">
    <name type="scientific">Candidatus Woesebacteria bacterium GW2011_GWA1_39_8</name>
    <dbReference type="NCBI Taxonomy" id="1618552"/>
    <lineage>
        <taxon>Bacteria</taxon>
        <taxon>Candidatus Woeseibacteriota</taxon>
    </lineage>
</organism>
<evidence type="ECO:0000313" key="1">
    <source>
        <dbReference type="EMBL" id="KKR29837.1"/>
    </source>
</evidence>
<protein>
    <submittedName>
        <fullName evidence="1">Uncharacterized protein</fullName>
    </submittedName>
</protein>
<dbReference type="EMBL" id="LBXL01000021">
    <property type="protein sequence ID" value="KKR29837.1"/>
    <property type="molecule type" value="Genomic_DNA"/>
</dbReference>